<sequence length="367" mass="42057">MECSVNLRSFDAAALMSRSMSHSGSVSAKEQICTHFTVLDGICVACNKDIGDFSSVTFDYLFNSDPIRHTETLLRNRKLVLVLDLDHTLLHTCKLKDLTSEEKYLKEKVDSLENISNRSLFRWEEAGFLVKLRPYVRNFLEEASNMFEMYICTMGSQIYAEKIAELIDADCKYFDYSRIIACEEFKQYGKKDLSLVLGEESSIVILDDTESVWSDHAKNLITVSSYDYFKQREFEKSYSEEKTDESESDGALANILRVLKTVHGLFFENPACGDVPSLLAKIRGGILTGCTLLFQDFPLTRSRAELMGATCTAVMDSSVTHVVVSSNTKTEELCRWAEQEKKFLVNPWWIMDAYFLWHRQPEEDYFP</sequence>
<accession>A0ACC1YDP0</accession>
<evidence type="ECO:0000313" key="1">
    <source>
        <dbReference type="EMBL" id="KAJ4721337.1"/>
    </source>
</evidence>
<gene>
    <name evidence="1" type="ORF">OWV82_009034</name>
</gene>
<name>A0ACC1YDP0_MELAZ</name>
<protein>
    <submittedName>
        <fullName evidence="1">RNA polymerase II C-terminal domain phosphatase-like</fullName>
    </submittedName>
</protein>
<keyword evidence="2" id="KW-1185">Reference proteome</keyword>
<dbReference type="EMBL" id="CM051397">
    <property type="protein sequence ID" value="KAJ4721337.1"/>
    <property type="molecule type" value="Genomic_DNA"/>
</dbReference>
<dbReference type="Proteomes" id="UP001164539">
    <property type="component" value="Chromosome 4"/>
</dbReference>
<organism evidence="1 2">
    <name type="scientific">Melia azedarach</name>
    <name type="common">Chinaberry tree</name>
    <dbReference type="NCBI Taxonomy" id="155640"/>
    <lineage>
        <taxon>Eukaryota</taxon>
        <taxon>Viridiplantae</taxon>
        <taxon>Streptophyta</taxon>
        <taxon>Embryophyta</taxon>
        <taxon>Tracheophyta</taxon>
        <taxon>Spermatophyta</taxon>
        <taxon>Magnoliopsida</taxon>
        <taxon>eudicotyledons</taxon>
        <taxon>Gunneridae</taxon>
        <taxon>Pentapetalae</taxon>
        <taxon>rosids</taxon>
        <taxon>malvids</taxon>
        <taxon>Sapindales</taxon>
        <taxon>Meliaceae</taxon>
        <taxon>Melia</taxon>
    </lineage>
</organism>
<proteinExistence type="predicted"/>
<reference evidence="1 2" key="1">
    <citation type="journal article" date="2023" name="Science">
        <title>Complex scaffold remodeling in plant triterpene biosynthesis.</title>
        <authorList>
            <person name="De La Pena R."/>
            <person name="Hodgson H."/>
            <person name="Liu J.C."/>
            <person name="Stephenson M.J."/>
            <person name="Martin A.C."/>
            <person name="Owen C."/>
            <person name="Harkess A."/>
            <person name="Leebens-Mack J."/>
            <person name="Jimenez L.E."/>
            <person name="Osbourn A."/>
            <person name="Sattely E.S."/>
        </authorList>
    </citation>
    <scope>NUCLEOTIDE SEQUENCE [LARGE SCALE GENOMIC DNA]</scope>
    <source>
        <strain evidence="2">cv. JPN11</strain>
        <tissue evidence="1">Leaf</tissue>
    </source>
</reference>
<comment type="caution">
    <text evidence="1">The sequence shown here is derived from an EMBL/GenBank/DDBJ whole genome shotgun (WGS) entry which is preliminary data.</text>
</comment>
<evidence type="ECO:0000313" key="2">
    <source>
        <dbReference type="Proteomes" id="UP001164539"/>
    </source>
</evidence>